<evidence type="ECO:0000313" key="3">
    <source>
        <dbReference type="Proteomes" id="UP000244441"/>
    </source>
</evidence>
<protein>
    <submittedName>
        <fullName evidence="2">Uncharacterized protein</fullName>
    </submittedName>
</protein>
<organism evidence="2 3">
    <name type="scientific">Saccharobesus litoralis</name>
    <dbReference type="NCBI Taxonomy" id="2172099"/>
    <lineage>
        <taxon>Bacteria</taxon>
        <taxon>Pseudomonadati</taxon>
        <taxon>Pseudomonadota</taxon>
        <taxon>Gammaproteobacteria</taxon>
        <taxon>Alteromonadales</taxon>
        <taxon>Alteromonadaceae</taxon>
        <taxon>Saccharobesus</taxon>
    </lineage>
</organism>
<gene>
    <name evidence="2" type="ORF">C2869_16410</name>
</gene>
<dbReference type="AlphaFoldDB" id="A0A2S0VUM4"/>
<dbReference type="KEGG" id="cate:C2869_16410"/>
<evidence type="ECO:0000256" key="1">
    <source>
        <dbReference type="SAM" id="SignalP"/>
    </source>
</evidence>
<name>A0A2S0VUM4_9ALTE</name>
<reference evidence="2 3" key="1">
    <citation type="submission" date="2018-01" db="EMBL/GenBank/DDBJ databases">
        <title>Genome sequence of a Cantenovulum-like bacteria.</title>
        <authorList>
            <person name="Tan W.R."/>
            <person name="Lau N.-S."/>
            <person name="Go F."/>
            <person name="Amirul A.-A.A."/>
        </authorList>
    </citation>
    <scope>NUCLEOTIDE SEQUENCE [LARGE SCALE GENOMIC DNA]</scope>
    <source>
        <strain evidence="2 3">CCB-QB4</strain>
    </source>
</reference>
<dbReference type="RefSeq" id="WP_108603974.1">
    <property type="nucleotide sequence ID" value="NZ_CP026604.1"/>
</dbReference>
<dbReference type="Proteomes" id="UP000244441">
    <property type="component" value="Chromosome"/>
</dbReference>
<proteinExistence type="predicted"/>
<dbReference type="EMBL" id="CP026604">
    <property type="protein sequence ID" value="AWB67908.1"/>
    <property type="molecule type" value="Genomic_DNA"/>
</dbReference>
<sequence length="185" mass="21478">MKLGCYCLMTLVLIHFSLSAQQPLPAFQPSEQLFSRVDFPESGFSPILDLDTQKRQVSRQSKRWINKKALDGSIRLRVLSRHDMNFSDYQMKTKQFLNYTCATSDYQIIHKSNNKLTLFTQCHMAYGQQINTLHHIITGNDTVFAFERIFNQSVIPAIYSKWLDYVQALEVCSKSSSYCQQFDPL</sequence>
<dbReference type="OrthoDB" id="9847389at2"/>
<keyword evidence="1" id="KW-0732">Signal</keyword>
<feature type="chain" id="PRO_5015465457" evidence="1">
    <location>
        <begin position="21"/>
        <end position="185"/>
    </location>
</feature>
<evidence type="ECO:0000313" key="2">
    <source>
        <dbReference type="EMBL" id="AWB67908.1"/>
    </source>
</evidence>
<accession>A0A2S0VUM4</accession>
<keyword evidence="3" id="KW-1185">Reference proteome</keyword>
<feature type="signal peptide" evidence="1">
    <location>
        <begin position="1"/>
        <end position="20"/>
    </location>
</feature>